<dbReference type="InterPro" id="IPR039684">
    <property type="entry name" value="FANCG"/>
</dbReference>
<proteinExistence type="predicted"/>
<comment type="caution">
    <text evidence="1">The sequence shown here is derived from an EMBL/GenBank/DDBJ whole genome shotgun (WGS) entry which is preliminary data.</text>
</comment>
<sequence length="623" mass="68588">MDGEAEDCGTWWTQENNRIIGKWQEAEAIPDVLIRKQRRQQCHSDLFHLVQKLQGLPPTIPALPLELSVVYNMVIIHSNLSGSGFLAEHSVQVEDALRRVVEALGQGDAVGAGLWEKILAADGSLEMTSALHRLAGLRCALWMSSGLLHEAAELFSLLAHTPDLHRRSHKEDDLLPLIRAWTAPPEEPETIRTVQTSSHVKDVLYNAACLLQGVTAMNSADFPRSVVFLQEAAGSLCSSRVLAEIYTCLGCSFYRMGKPQVSLQYWRLALRTDFQCLSALHHSAVLYRHMGDAESELEALALLHTALEDSSADDSSRTMSCPLRTELIVSSSALGGFIRCPTSCEVKYLMARLCLQTRRIDDAVGHYLELMSALQDGCQRQGVCSDPAPLPRVPVIYLEAAAALLEDKRFQDAVTVCSELLDSLCHITAGVVSVDVLGSDREKLNCVLWASSAHLLQGEAHGMLGDHRASVTDYTRSISLLSRVQGGDAGSVDITEYNILGILKSSALLGRGLQFQQMGEDVKALMNAQLSLQVAPGVNSFMVDALWRLGRKKAAACQWRRFQSNKADLHQQWEAIRGDLPLYLSVIGQEGYPMDTSLLKELEDYLQNEKATAPNDTFQALKT</sequence>
<evidence type="ECO:0008006" key="3">
    <source>
        <dbReference type="Google" id="ProtNLM"/>
    </source>
</evidence>
<dbReference type="InterPro" id="IPR011990">
    <property type="entry name" value="TPR-like_helical_dom_sf"/>
</dbReference>
<protein>
    <recommendedName>
        <fullName evidence="3">FA complementation group G</fullName>
    </recommendedName>
</protein>
<name>A0ABN9M397_9NEOB</name>
<dbReference type="SUPFAM" id="SSF48452">
    <property type="entry name" value="TPR-like"/>
    <property type="match status" value="2"/>
</dbReference>
<reference evidence="1" key="1">
    <citation type="submission" date="2023-07" db="EMBL/GenBank/DDBJ databases">
        <authorList>
            <person name="Stuckert A."/>
        </authorList>
    </citation>
    <scope>NUCLEOTIDE SEQUENCE</scope>
</reference>
<gene>
    <name evidence="1" type="ORF">RIMI_LOCUS16046291</name>
</gene>
<organism evidence="1 2">
    <name type="scientific">Ranitomeya imitator</name>
    <name type="common">mimic poison frog</name>
    <dbReference type="NCBI Taxonomy" id="111125"/>
    <lineage>
        <taxon>Eukaryota</taxon>
        <taxon>Metazoa</taxon>
        <taxon>Chordata</taxon>
        <taxon>Craniata</taxon>
        <taxon>Vertebrata</taxon>
        <taxon>Euteleostomi</taxon>
        <taxon>Amphibia</taxon>
        <taxon>Batrachia</taxon>
        <taxon>Anura</taxon>
        <taxon>Neobatrachia</taxon>
        <taxon>Hyloidea</taxon>
        <taxon>Dendrobatidae</taxon>
        <taxon>Dendrobatinae</taxon>
        <taxon>Ranitomeya</taxon>
    </lineage>
</organism>
<dbReference type="SMART" id="SM00028">
    <property type="entry name" value="TPR"/>
    <property type="match status" value="4"/>
</dbReference>
<dbReference type="PANTHER" id="PTHR15254">
    <property type="entry name" value="FANCONI ANEMIA GROUP G PROTEIN FAMILY MEMBER"/>
    <property type="match status" value="1"/>
</dbReference>
<dbReference type="Proteomes" id="UP001176940">
    <property type="component" value="Unassembled WGS sequence"/>
</dbReference>
<dbReference type="EMBL" id="CAUEEQ010044081">
    <property type="protein sequence ID" value="CAJ0957746.1"/>
    <property type="molecule type" value="Genomic_DNA"/>
</dbReference>
<dbReference type="PANTHER" id="PTHR15254:SF2">
    <property type="entry name" value="FANCONI ANEMIA GROUP G PROTEIN"/>
    <property type="match status" value="1"/>
</dbReference>
<evidence type="ECO:0000313" key="2">
    <source>
        <dbReference type="Proteomes" id="UP001176940"/>
    </source>
</evidence>
<accession>A0ABN9M397</accession>
<evidence type="ECO:0000313" key="1">
    <source>
        <dbReference type="EMBL" id="CAJ0957746.1"/>
    </source>
</evidence>
<dbReference type="InterPro" id="IPR019734">
    <property type="entry name" value="TPR_rpt"/>
</dbReference>
<dbReference type="Gene3D" id="1.25.40.10">
    <property type="entry name" value="Tetratricopeptide repeat domain"/>
    <property type="match status" value="1"/>
</dbReference>
<keyword evidence="2" id="KW-1185">Reference proteome</keyword>